<evidence type="ECO:0000256" key="1">
    <source>
        <dbReference type="SAM" id="MobiDB-lite"/>
    </source>
</evidence>
<feature type="region of interest" description="Disordered" evidence="1">
    <location>
        <begin position="1"/>
        <end position="130"/>
    </location>
</feature>
<protein>
    <submittedName>
        <fullName evidence="2">Uncharacterized protein</fullName>
    </submittedName>
</protein>
<dbReference type="EMBL" id="JBHRZH010000056">
    <property type="protein sequence ID" value="MFC3766585.1"/>
    <property type="molecule type" value="Genomic_DNA"/>
</dbReference>
<gene>
    <name evidence="2" type="ORF">ACFOUW_37555</name>
</gene>
<feature type="compositionally biased region" description="Basic and acidic residues" evidence="1">
    <location>
        <begin position="79"/>
        <end position="115"/>
    </location>
</feature>
<sequence>MSELRDPASDRPDDRPPDARAPIDAGRTKEVDAVADAKSFDPATPTYDPRDHLEPRESRAEPAAQLPDRPTLVALGAKIRAESKDRFEPSDAEKLAAEVDRPAPAAEHRDPEQLHRFGNKSRAGPVRDRDLGIDSWDKLVGPYAPTSPADIVPGASTFIDPRHPDVGMNGPYHRLPVDFQPPEGSGLAIHRDGKDVSPDAPHKWGHRTIYATEAMTAAEFSERVAALPWEYADSIPRGRRGNDGNR</sequence>
<feature type="compositionally biased region" description="Basic and acidic residues" evidence="1">
    <location>
        <begin position="1"/>
        <end position="18"/>
    </location>
</feature>
<feature type="region of interest" description="Disordered" evidence="1">
    <location>
        <begin position="146"/>
        <end position="203"/>
    </location>
</feature>
<evidence type="ECO:0000313" key="3">
    <source>
        <dbReference type="Proteomes" id="UP001595699"/>
    </source>
</evidence>
<comment type="caution">
    <text evidence="2">The sequence shown here is derived from an EMBL/GenBank/DDBJ whole genome shotgun (WGS) entry which is preliminary data.</text>
</comment>
<keyword evidence="3" id="KW-1185">Reference proteome</keyword>
<feature type="compositionally biased region" description="Basic and acidic residues" evidence="1">
    <location>
        <begin position="48"/>
        <end position="60"/>
    </location>
</feature>
<dbReference type="RefSeq" id="WP_205118098.1">
    <property type="nucleotide sequence ID" value="NZ_JAFBCM010000001.1"/>
</dbReference>
<proteinExistence type="predicted"/>
<organism evidence="2 3">
    <name type="scientific">Tenggerimyces flavus</name>
    <dbReference type="NCBI Taxonomy" id="1708749"/>
    <lineage>
        <taxon>Bacteria</taxon>
        <taxon>Bacillati</taxon>
        <taxon>Actinomycetota</taxon>
        <taxon>Actinomycetes</taxon>
        <taxon>Propionibacteriales</taxon>
        <taxon>Nocardioidaceae</taxon>
        <taxon>Tenggerimyces</taxon>
    </lineage>
</organism>
<dbReference type="Proteomes" id="UP001595699">
    <property type="component" value="Unassembled WGS sequence"/>
</dbReference>
<feature type="compositionally biased region" description="Basic and acidic residues" evidence="1">
    <location>
        <begin position="189"/>
        <end position="202"/>
    </location>
</feature>
<reference evidence="3" key="1">
    <citation type="journal article" date="2019" name="Int. J. Syst. Evol. Microbiol.">
        <title>The Global Catalogue of Microorganisms (GCM) 10K type strain sequencing project: providing services to taxonomists for standard genome sequencing and annotation.</title>
        <authorList>
            <consortium name="The Broad Institute Genomics Platform"/>
            <consortium name="The Broad Institute Genome Sequencing Center for Infectious Disease"/>
            <person name="Wu L."/>
            <person name="Ma J."/>
        </authorList>
    </citation>
    <scope>NUCLEOTIDE SEQUENCE [LARGE SCALE GENOMIC DNA]</scope>
    <source>
        <strain evidence="3">CGMCC 4.7241</strain>
    </source>
</reference>
<name>A0ABV7YQW6_9ACTN</name>
<accession>A0ABV7YQW6</accession>
<evidence type="ECO:0000313" key="2">
    <source>
        <dbReference type="EMBL" id="MFC3766585.1"/>
    </source>
</evidence>